<comment type="function">
    <text evidence="9">Nuclear chaperone required for maturation and nuclear export of pre-60S ribosome subunits.</text>
</comment>
<dbReference type="InterPro" id="IPR011704">
    <property type="entry name" value="ATPase_dyneun-rel_AAA"/>
</dbReference>
<feature type="compositionally biased region" description="Basic and acidic residues" evidence="10">
    <location>
        <begin position="4023"/>
        <end position="4044"/>
    </location>
</feature>
<dbReference type="GO" id="GO:0005654">
    <property type="term" value="C:nucleoplasm"/>
    <property type="evidence" value="ECO:0007669"/>
    <property type="project" value="UniProtKB-SubCell"/>
</dbReference>
<feature type="region of interest" description="Disordered" evidence="10">
    <location>
        <begin position="427"/>
        <end position="461"/>
    </location>
</feature>
<keyword evidence="8 9" id="KW-0539">Nucleus</keyword>
<feature type="region of interest" description="Disordered" evidence="10">
    <location>
        <begin position="4469"/>
        <end position="4559"/>
    </location>
</feature>
<dbReference type="EMBL" id="JBGBPQ010000030">
    <property type="protein sequence ID" value="KAL1495905.1"/>
    <property type="molecule type" value="Genomic_DNA"/>
</dbReference>
<evidence type="ECO:0000313" key="13">
    <source>
        <dbReference type="Proteomes" id="UP001515480"/>
    </source>
</evidence>
<dbReference type="GO" id="GO:0005730">
    <property type="term" value="C:nucleolus"/>
    <property type="evidence" value="ECO:0007669"/>
    <property type="project" value="UniProtKB-SubCell"/>
</dbReference>
<feature type="compositionally biased region" description="Polar residues" evidence="10">
    <location>
        <begin position="4317"/>
        <end position="4327"/>
    </location>
</feature>
<name>A0AB34IEG9_PRYPA</name>
<feature type="compositionally biased region" description="Acidic residues" evidence="10">
    <location>
        <begin position="4168"/>
        <end position="4180"/>
    </location>
</feature>
<evidence type="ECO:0000256" key="4">
    <source>
        <dbReference type="ARBA" id="ARBA00017143"/>
    </source>
</evidence>
<dbReference type="SUPFAM" id="SSF53300">
    <property type="entry name" value="vWA-like"/>
    <property type="match status" value="1"/>
</dbReference>
<dbReference type="InterPro" id="IPR012099">
    <property type="entry name" value="Midasin"/>
</dbReference>
<dbReference type="Pfam" id="PF17867">
    <property type="entry name" value="AAA_lid_7"/>
    <property type="match status" value="3"/>
</dbReference>
<feature type="compositionally biased region" description="Basic and acidic residues" evidence="10">
    <location>
        <begin position="4476"/>
        <end position="4509"/>
    </location>
</feature>
<dbReference type="InterPro" id="IPR048617">
    <property type="entry name" value="MDN1_AAA_lid_4"/>
</dbReference>
<evidence type="ECO:0000256" key="10">
    <source>
        <dbReference type="SAM" id="MobiDB-lite"/>
    </source>
</evidence>
<dbReference type="PIRSF" id="PIRSF010340">
    <property type="entry name" value="Midasin"/>
    <property type="match status" value="1"/>
</dbReference>
<feature type="compositionally biased region" description="Acidic residues" evidence="10">
    <location>
        <begin position="4261"/>
        <end position="4277"/>
    </location>
</feature>
<feature type="compositionally biased region" description="Basic and acidic residues" evidence="10">
    <location>
        <begin position="3979"/>
        <end position="3990"/>
    </location>
</feature>
<dbReference type="GO" id="GO:0005524">
    <property type="term" value="F:ATP binding"/>
    <property type="evidence" value="ECO:0007669"/>
    <property type="project" value="UniProtKB-KW"/>
</dbReference>
<dbReference type="PROSITE" id="PS50234">
    <property type="entry name" value="VWFA"/>
    <property type="match status" value="1"/>
</dbReference>
<reference evidence="12 13" key="1">
    <citation type="journal article" date="2024" name="Science">
        <title>Giant polyketide synthase enzymes in the biosynthesis of giant marine polyether toxins.</title>
        <authorList>
            <person name="Fallon T.R."/>
            <person name="Shende V.V."/>
            <person name="Wierzbicki I.H."/>
            <person name="Pendleton A.L."/>
            <person name="Watervoot N.F."/>
            <person name="Auber R.P."/>
            <person name="Gonzalez D.J."/>
            <person name="Wisecaver J.H."/>
            <person name="Moore B.S."/>
        </authorList>
    </citation>
    <scope>NUCLEOTIDE SEQUENCE [LARGE SCALE GENOMIC DNA]</scope>
    <source>
        <strain evidence="12 13">12B1</strain>
    </source>
</reference>
<dbReference type="Gene3D" id="3.40.50.410">
    <property type="entry name" value="von Willebrand factor, type A domain"/>
    <property type="match status" value="1"/>
</dbReference>
<feature type="compositionally biased region" description="Basic and acidic residues" evidence="10">
    <location>
        <begin position="4093"/>
        <end position="4119"/>
    </location>
</feature>
<organism evidence="12 13">
    <name type="scientific">Prymnesium parvum</name>
    <name type="common">Toxic golden alga</name>
    <dbReference type="NCBI Taxonomy" id="97485"/>
    <lineage>
        <taxon>Eukaryota</taxon>
        <taxon>Haptista</taxon>
        <taxon>Haptophyta</taxon>
        <taxon>Prymnesiophyceae</taxon>
        <taxon>Prymnesiales</taxon>
        <taxon>Prymnesiaceae</taxon>
        <taxon>Prymnesium</taxon>
    </lineage>
</organism>
<dbReference type="Pfam" id="PF17865">
    <property type="entry name" value="AAA_lid_5"/>
    <property type="match status" value="1"/>
</dbReference>
<evidence type="ECO:0000256" key="8">
    <source>
        <dbReference type="ARBA" id="ARBA00023242"/>
    </source>
</evidence>
<evidence type="ECO:0000256" key="7">
    <source>
        <dbReference type="ARBA" id="ARBA00023186"/>
    </source>
</evidence>
<accession>A0AB34IEG9</accession>
<dbReference type="FunFam" id="3.40.50.300:FF:000582">
    <property type="entry name" value="Midasin"/>
    <property type="match status" value="1"/>
</dbReference>
<comment type="subcellular location">
    <subcellularLocation>
        <location evidence="1">Nucleus</location>
        <location evidence="1">Nucleolus</location>
    </subcellularLocation>
    <subcellularLocation>
        <location evidence="2">Nucleus</location>
        <location evidence="2">Nucleoplasm</location>
    </subcellularLocation>
</comment>
<feature type="compositionally biased region" description="Basic and acidic residues" evidence="10">
    <location>
        <begin position="4360"/>
        <end position="4373"/>
    </location>
</feature>
<comment type="similarity">
    <text evidence="3 9">Belongs to the midasin family.</text>
</comment>
<dbReference type="SUPFAM" id="SSF52540">
    <property type="entry name" value="P-loop containing nucleoside triphosphate hydrolases"/>
    <property type="match status" value="6"/>
</dbReference>
<gene>
    <name evidence="12" type="ORF">AB1Y20_014548</name>
</gene>
<dbReference type="InterPro" id="IPR040848">
    <property type="entry name" value="AAA_lid_7"/>
</dbReference>
<keyword evidence="13" id="KW-1185">Reference proteome</keyword>
<feature type="compositionally biased region" description="Polar residues" evidence="10">
    <location>
        <begin position="3097"/>
        <end position="3113"/>
    </location>
</feature>
<feature type="compositionally biased region" description="Acidic residues" evidence="10">
    <location>
        <begin position="4294"/>
        <end position="4307"/>
    </location>
</feature>
<feature type="compositionally biased region" description="Polar residues" evidence="10">
    <location>
        <begin position="4376"/>
        <end position="4391"/>
    </location>
</feature>
<dbReference type="SMART" id="SM00382">
    <property type="entry name" value="AAA"/>
    <property type="match status" value="6"/>
</dbReference>
<dbReference type="Gene3D" id="3.40.50.300">
    <property type="entry name" value="P-loop containing nucleotide triphosphate hydrolases"/>
    <property type="match status" value="7"/>
</dbReference>
<dbReference type="GO" id="GO:0000055">
    <property type="term" value="P:ribosomal large subunit export from nucleus"/>
    <property type="evidence" value="ECO:0007669"/>
    <property type="project" value="TreeGrafter"/>
</dbReference>
<dbReference type="Pfam" id="PF21108">
    <property type="entry name" value="MDN1_4th"/>
    <property type="match status" value="1"/>
</dbReference>
<feature type="compositionally biased region" description="Acidic residues" evidence="10">
    <location>
        <begin position="4526"/>
        <end position="4535"/>
    </location>
</feature>
<feature type="compositionally biased region" description="Polar residues" evidence="10">
    <location>
        <begin position="692"/>
        <end position="708"/>
    </location>
</feature>
<dbReference type="PANTHER" id="PTHR48103:SF2">
    <property type="entry name" value="MIDASIN"/>
    <property type="match status" value="1"/>
</dbReference>
<feature type="compositionally biased region" description="Acidic residues" evidence="10">
    <location>
        <begin position="431"/>
        <end position="442"/>
    </location>
</feature>
<keyword evidence="5 9" id="KW-0547">Nucleotide-binding</keyword>
<feature type="compositionally biased region" description="Acidic residues" evidence="10">
    <location>
        <begin position="4045"/>
        <end position="4054"/>
    </location>
</feature>
<evidence type="ECO:0000256" key="2">
    <source>
        <dbReference type="ARBA" id="ARBA00004642"/>
    </source>
</evidence>
<feature type="region of interest" description="Disordered" evidence="10">
    <location>
        <begin position="692"/>
        <end position="738"/>
    </location>
</feature>
<feature type="compositionally biased region" description="Acidic residues" evidence="10">
    <location>
        <begin position="4202"/>
        <end position="4221"/>
    </location>
</feature>
<dbReference type="GO" id="GO:0016887">
    <property type="term" value="F:ATP hydrolysis activity"/>
    <property type="evidence" value="ECO:0007669"/>
    <property type="project" value="InterPro"/>
</dbReference>
<dbReference type="CDD" id="cd00009">
    <property type="entry name" value="AAA"/>
    <property type="match status" value="2"/>
</dbReference>
<protein>
    <recommendedName>
        <fullName evidence="4 9">Midasin</fullName>
    </recommendedName>
</protein>
<feature type="compositionally biased region" description="Basic and acidic residues" evidence="10">
    <location>
        <begin position="4150"/>
        <end position="4166"/>
    </location>
</feature>
<dbReference type="Pfam" id="PF07728">
    <property type="entry name" value="AAA_5"/>
    <property type="match status" value="8"/>
</dbReference>
<dbReference type="FunFam" id="3.40.50.300:FF:000142">
    <property type="entry name" value="Midasin"/>
    <property type="match status" value="1"/>
</dbReference>
<evidence type="ECO:0000259" key="11">
    <source>
        <dbReference type="PROSITE" id="PS50234"/>
    </source>
</evidence>
<keyword evidence="7 9" id="KW-0143">Chaperone</keyword>
<evidence type="ECO:0000256" key="9">
    <source>
        <dbReference type="PIRNR" id="PIRNR010340"/>
    </source>
</evidence>
<evidence type="ECO:0000256" key="6">
    <source>
        <dbReference type="ARBA" id="ARBA00022840"/>
    </source>
</evidence>
<dbReference type="PROSITE" id="PS00675">
    <property type="entry name" value="SIGMA54_INTERACT_1"/>
    <property type="match status" value="2"/>
</dbReference>
<dbReference type="InterPro" id="IPR025662">
    <property type="entry name" value="Sigma_54_int_dom_ATP-bd_1"/>
</dbReference>
<dbReference type="PANTHER" id="PTHR48103">
    <property type="entry name" value="MIDASIN-RELATED"/>
    <property type="match status" value="1"/>
</dbReference>
<feature type="region of interest" description="Disordered" evidence="10">
    <location>
        <begin position="3973"/>
        <end position="4444"/>
    </location>
</feature>
<dbReference type="InterPro" id="IPR002035">
    <property type="entry name" value="VWF_A"/>
</dbReference>
<feature type="compositionally biased region" description="Basic and acidic residues" evidence="10">
    <location>
        <begin position="4055"/>
        <end position="4083"/>
    </location>
</feature>
<sequence length="4888" mass="543414">MAPQPCPEELWDAAEADLLPVAASHGEWLIHSIGKLLCSPGLLASEEALRSFAVRLALLLPLHPHLEPFMSHLLKLAHAQPLRVTAAMTAGDVLAVLRACQSLSVGAPQLLHPPFVFASDVLLLLDHDSTDVASAASQLVSTMLQLSDAQRALLCGTHPFHNRGMDWMPHTVMSLTRAPRREFSRRPPGDDALPEGVTCVGGEFFCRFGEPGDVRSRSEARLVPTHHCQRALRSLSTALSSLAPVLLSGPTGSGKSALLTELADQMGHRDELVRVHMDEQIDSKVLLGTFVCTEAVGEFKWQPGVITQAVANGHWLLLEDVDRAPMEVMASLASLVESRCLYLPGRATTLRAPSSFRLWASITTQGRRPTQSNIFRSALWQHVNIPAPSATDLALILATRHPRLSLVAPLMVRTLVMLLHATCSATLSEDSGPEDSTSEVMEETAKRSERTGSALETNSPEKQLESIRCALGAGRTFSSRDLLKWASRTDIALEAFGVGKLPAPEDPQLTSQIRELVLLEGLDTFVCAVRRPGPRQQVASLLAHIWQVLPERLHYLTNLYKPTHVDERSRIRVACIQMVEPVLLVGETGTGKTTVVQQLAQSLGRTMLVHNLSEQSDTSELLGGFRPVQMRHIFAPLIARFERAFESTFSRSKNASFLQKLALRLAAGEWSKLVSMMRGAVKMVLARPSCSAISSTSAPAPQEAPTSSPRKKQRLGGGKCSDPPDHATDKHETQDKLTPELQTEWEELGALIARMKQQLDRPQEDGIAFAFVEGSLVRALRDGLWILLDEINLAAPETLERVAAVLEQNGSLALTERGDAHTVPRHSDFRIFAAMNPPTDFGKKDLSPAIRSRFTEIYVEPISSDEDIQLLVAQQLSHVLPHPPVQAIVGFYQAACAEAERTLLDGANQRPQYSLRSLCRALSYAASALSGYGLERALWDGFHMTFVTQLQHRFQPLVEALLLKHIITSKSSKTTPTPPPAVAPPQPSVGEWVQFGGFWVSRDPRHKVHVDDKYIITPVIDTRLRQLARMAAARRFPVLLQGPTSAGKTSMVERLAHATGHRLVRINNHEHTDVQEYIGSFQPDLHGRLVFCDGALAQAVRHGYWIVLDELNLAPSEVLEALNRLLDDNRELLIPETNETIRPHEHFMLFATQNPPGTYGGRKILSRAFRNRFIELQMDEIPAAELRTILEKRCSLPASFCARMVDVMLELQRRRSSSRVFQGKDGFITPRDLFRWADRKPATYQELAEAGYMLLGERLRTSSECAVVSEVIHKLLPRVVVDPPQMYARIQQLYASKSNLEDSSAVWIRSTVRLYGLVATCMENDEPVLLVGETGTGKTTVCQLYAQAIGQKLHMINCHQHTETSDFIGGLRPARGRTFQLRTLARLVWEIEERASHIGKPSAGSQSPINYVDGSHVDVMVQVHQAAASGQAEVDPSLAGLLARINAVKSCLQMAVDESQERAAALVAEAEELQKFAEQCDSLFVWQDGPLVTAMRQGEILLIDEISLADDAVLERLNSVLDPARLLVLPEKGNELEELRAAPTFRLLATMNPGGDYGKKELSPALRNRFTEIWVPAVTAKAELLQLLHARLSERTRTDTSWDMAEDMLSFVDYLARVSSSVAGGSSVSLRDLTAWVDFVNATVAHLGAPVAFVHGACLVFIDGMGLQVSAASAERRAHRHRCLEQLVSMLTPHFDMCLADLYISHDTVPDLAADALPAAQPMNPQRGTRQFGLAPFFVPMGGHAPRNPFFSLRAPTTRSNTFRVLRALQLRKPVLLEGSPGVGKTSLVQALGVSCGHAVVRINLSEQSDLMELLGADLPVEGAPAGTYAWQDGAFLSAMRLGKWVILDELNLAPQSVLEGLNACLDHRASVYIPELATSFDCAPGFRVFACQNPIQQGGGRKGLPKSFLNRFTRVWMEELDKDDMLLIISAQFQTVDSDTITKMITFVRELQNVAVSQRFAGAPWDFNLRDIFRWCELMVNSQKPPYWQPWEFLDALFLQRLRADVDRLQVLHLYADIIGVPVSKLQQLQPQYSVTRTSVQAFMTCMKMNWMAILSGGPGSGKTSIARLLAILTQHRLQEVTLSTATDTTELLGCFEQSEPSRLIVGALSSTAELVSDVSGNLLALGSRGNHPPKNSNARTVAQLQLAWERVGALGAASECTSRESNAILVNEEWDDSRAALLEQVLLVLEEADEILSPVKREAAAPSDVRRRVDHVRTELLKAQQLRASGVRGRFVWVDGPLVTAIERGDWLMLDNANFCNPSVLDRLNPLLERGGVLQLPESGLQSDGSLREIRAHQEFRLILSIDPGHGDLSRAMRNRGVEVALNGPPASSRDVASMLCVGWALPPHTLETDACLPLKMAEAHNEIVRKLRPQDQQNASLLQWNTLTMKRVQRGAPMAQALKEAADIAYGVSTVGLDSRNLVQHWCHKCAEESADSWAWAKKALSLDTEFKPTAWPITIGSANYAVDACGATVTCQATVLCQLVSLVKSSASLPPSISEGQLQSFAATAAFEFALRTSDVDSSLRVDLVQQLINELTEISTPSRVCRIIVALQCCLKLLELVRAHPLRIALRSALTRACGGDEILDEGCATSSWDLQRSNRTLFEAIRRHTARASRPDEAVFVAALQVDQVDSNELSQDAQSNSEAWVQAECVLSRLRMLLKIETEWLYAKMQLEEAVANAQPHEMTLLQRSLAQRQHGEGVSVELDSQASDDRAVWFALIAPLHRCLSGIHDALVHWLQLPTSEVKMEKAHLESLYSVWLSQQALWQHCDSLAICGNVGTGPDRQTFLVLWRALHKRLSQLVSCGTSFRLDEQLRTYCDQVSKAAQFDPSHFSAVLWKQGGHPSAPRTRAQLTVHAEIRALAAQLCVPFGSSGMQLLAEAPTHPALWTANAVRRALVNAASTVRSCWELARTHDSRADELLHEMPTALRLQRMELKQALMQSLRNLSLALYSPFRSVPFPARISSCLPKVGNRPSPVSEQQWRISQQTSMGVLAMRRLYIMVLLSGSAHRRHLSAMSRIMGAFAQIQVDVDAAERSRVEEQASLYKHRARSYGAESGKAIKEQTAELKQLFPDFSEEFADLTSHSDHGSADDNCSTDFTPIEQETSSAPPADPGKPVYLRVEADVIMKMLTYHERIFHPSHCSKVQLAAKQSEDVDEFTTLLGEARRESLTTLQLAYRTASQILPSMAALLPASLDGEALATHLTLVSQSWQRLEGRSSALSSGDGKDIAPDLFRDQGPTEVARLEPILADLAARTRELLEQWSDHAGLQLLLQVCERLQSFRSGSALMKFIIGAELLLKHCWEWEAVACRATSIKGHIDMLTALVLRWRKMELNSWPQLLQRVAQQEHETALIKVWVHLFRLMNAPLFCQTVSDDAERPAMASCTDASYHVDPEDERTHLLEFVTTLEELITSSEAGAFEAYIRVLRSFEHQMAAEESIGTSNSVAANADMDRTLSTVLLVKQHSLFKVLDFQLYNLRQTIMLRSEDLKKLTSKKARQMKHKALVDLLKELQAVGLSFHASAADARQQSSTHLFLVDMGRVDFSSLFPSSMSASLKLCRRWQQSWERSERLLFRCFFRLTQLRKARGGAHDDLSQREIHKAAGFAEHGFTLLLRQRESIQCALTHCSSLQVHLEQLDAVADTMSVHAPDSGVLLPHQGQLFDRLRHAHDGLDLLLHVCMETSVVFDQLCAMANEDRVASREISLLLHRCCRSVHDARSLLPDLALSDVSHEEVDACLLLSAKHELALETCYNQIVALFADLTGAMKKLKHSEIRLLEPLTSEIENFVSSGRSLARSREPLNGDSDTGPLIGAVEAATVQLMLAMQNFRVLNKAPRAFGSMDVHARESILAHSASTEEQGNMLRPAEEHIVCEHEWLSRVLDAARGEHLCKCLHQVEKELRILGGGQHEATRAAHWHALHLRPALSMYLASLRWVLHQAIEYHASLVRFQLVLIGTFHSLFSKGFCTQNEQEDDGSKGDPSGKGDFEDDVEGTGMGEGEGKQDVSQEMTEEGQLEGDSAARQDEEKSKDNERDERAKEEEGVEMTNEFDGEMKNMEKTEEQNHSEDESQDNEPEHEMGELDEDDQEVVDERLWNKDADEELQPRADDKVERDAAVDPSSDTQLEAKEEENEQQKRKQETSQASNEPDKPQEKADDDGKGDQEGSQDEGEEGEDEEAVRPETEYEDSHHKDLSQQNQEDTDMPEELPDALDEADDGSDGGSVYDAHDDTEDNSQPADQDNVEPQGIEDQETLQAPDETSDVDEEQTEEVDTLDLPEGTYGEDDAQRLDDEDKEDPTPNDDDDLERSKSKQYDEQQTFEDTQGANAAKDQINDSMVPTEGEAGVEQDDSAMASHTKVSNDGRNDEADDVLKQGSINQSEPSTSKRSQPQPNPYAELGDALEHWHKQLKLVQRQAVEQDEPMLTEEPTHQPETADELKESMQEFEVIGKEEKADTQVLADATLEQYELSGQIDLTDKEVTDEGEKMEHERKESKSANEVESEAEPRPHGRSTATKSQEAHDEVDHDIEMEEADDRWKGSEGEFEATPDEYNHDIRPDDPSCAVPDEELPVEAMDIEQAATDLKALQMNFELQKAEWQLSGSTAAAAEIVWRRYEARTIALAQELCEQLRLILEATVASKLQGDYRTGKRISMRKVIPYIASGFRKDKIWLRRTKPSKREYQIMLCIDDSESMRHTGAGTLACEALAVICQALSRIEVGQLAVLSFAERIEMLHPFDRPFSAEAGAHMLSRFTFNQKHTHMEELLSTVVSTLRLVRETQRNFSADQMQLAIIVSDGRRSPSWGDPQQWIRRAAQEHILLCFVIVDAAASKDSILDLQSVAYPNGVLTISRWIDAFPFPYYIVLRDLQSLPQVLSDALRQWFELLKER</sequence>
<dbReference type="InterPro" id="IPR041190">
    <property type="entry name" value="Midasin_AAA_lid_5"/>
</dbReference>
<evidence type="ECO:0000256" key="1">
    <source>
        <dbReference type="ARBA" id="ARBA00004604"/>
    </source>
</evidence>
<feature type="compositionally biased region" description="Basic and acidic residues" evidence="10">
    <location>
        <begin position="4181"/>
        <end position="4196"/>
    </location>
</feature>
<evidence type="ECO:0000256" key="5">
    <source>
        <dbReference type="ARBA" id="ARBA00022741"/>
    </source>
</evidence>
<proteinExistence type="inferred from homology"/>
<keyword evidence="6 9" id="KW-0067">ATP-binding</keyword>
<dbReference type="InterPro" id="IPR003593">
    <property type="entry name" value="AAA+_ATPase"/>
</dbReference>
<dbReference type="InterPro" id="IPR027417">
    <property type="entry name" value="P-loop_NTPase"/>
</dbReference>
<dbReference type="Proteomes" id="UP001515480">
    <property type="component" value="Unassembled WGS sequence"/>
</dbReference>
<evidence type="ECO:0000256" key="3">
    <source>
        <dbReference type="ARBA" id="ARBA00007188"/>
    </source>
</evidence>
<feature type="compositionally biased region" description="Basic and acidic residues" evidence="10">
    <location>
        <begin position="722"/>
        <end position="738"/>
    </location>
</feature>
<feature type="region of interest" description="Disordered" evidence="10">
    <location>
        <begin position="3086"/>
        <end position="3120"/>
    </location>
</feature>
<feature type="domain" description="VWFA" evidence="11">
    <location>
        <begin position="4683"/>
        <end position="4878"/>
    </location>
</feature>
<evidence type="ECO:0000313" key="12">
    <source>
        <dbReference type="EMBL" id="KAL1495905.1"/>
    </source>
</evidence>
<dbReference type="FunFam" id="3.40.50.300:FF:001384">
    <property type="entry name" value="Midasin"/>
    <property type="match status" value="1"/>
</dbReference>
<dbReference type="GO" id="GO:0030687">
    <property type="term" value="C:preribosome, large subunit precursor"/>
    <property type="evidence" value="ECO:0007669"/>
    <property type="project" value="TreeGrafter"/>
</dbReference>
<comment type="caution">
    <text evidence="12">The sequence shown here is derived from an EMBL/GenBank/DDBJ whole genome shotgun (WGS) entry which is preliminary data.</text>
</comment>
<dbReference type="InterPro" id="IPR036465">
    <property type="entry name" value="vWFA_dom_sf"/>
</dbReference>
<dbReference type="GO" id="GO:0000027">
    <property type="term" value="P:ribosomal large subunit assembly"/>
    <property type="evidence" value="ECO:0007669"/>
    <property type="project" value="InterPro"/>
</dbReference>